<comment type="function">
    <text evidence="1">S-adenosyl-L-methionine-dependent protein-lysine N-methyltransferase that methylates elongation factor 1-alpha.</text>
</comment>
<comment type="subcellular location">
    <subcellularLocation>
        <location evidence="1">Cytoplasm</location>
    </subcellularLocation>
</comment>
<feature type="binding site" evidence="1">
    <location>
        <position position="146"/>
    </location>
    <ligand>
        <name>S-adenosyl-L-methionine</name>
        <dbReference type="ChEBI" id="CHEBI:59789"/>
    </ligand>
</feature>
<keyword evidence="1" id="KW-0808">Transferase</keyword>
<feature type="binding site" evidence="1">
    <location>
        <position position="63"/>
    </location>
    <ligand>
        <name>S-adenosyl-L-methionine</name>
        <dbReference type="ChEBI" id="CHEBI:59789"/>
    </ligand>
</feature>
<sequence>MADPAHISDPESAETNPFNISEDFVPSRTHKAAGILTVDFDGLLDPPLRLQEDLKEGNGGQAWPAGMVLAKYLLRHQRKDIEGRSMIELGAGGGLVGLALTLALKHNPSTQIHITDLPQMLPLMQQNIALNFSSQSPSITPAVYSWGSPPPSNLPVPPDVILAADCVYFEPAFPLLQSTLSDLLGSNTVCWFCFKRRRRADMGFARELRKRFEVAEVGADDVDGAEVKREADEWRRENIHLYRITRKTINDAKQTMHETQ</sequence>
<dbReference type="PANTHER" id="PTHR14614">
    <property type="entry name" value="HEPATOCELLULAR CARCINOMA-ASSOCIATED ANTIGEN"/>
    <property type="match status" value="1"/>
</dbReference>
<dbReference type="EMBL" id="ML978148">
    <property type="protein sequence ID" value="KAF2092361.1"/>
    <property type="molecule type" value="Genomic_DNA"/>
</dbReference>
<protein>
    <recommendedName>
        <fullName evidence="1">Protein-lysine N-methyltransferase EFM6</fullName>
        <ecNumber evidence="1">2.1.1.-</ecNumber>
    </recommendedName>
    <alternativeName>
        <fullName evidence="1">Elongation factor methyltransferase 6</fullName>
    </alternativeName>
</protein>
<feature type="binding site" evidence="1">
    <location>
        <position position="116"/>
    </location>
    <ligand>
        <name>S-adenosyl-L-methionine</name>
        <dbReference type="ChEBI" id="CHEBI:59789"/>
    </ligand>
</feature>
<feature type="binding site" evidence="1">
    <location>
        <position position="164"/>
    </location>
    <ligand>
        <name>S-adenosyl-L-methionine</name>
        <dbReference type="ChEBI" id="CHEBI:59789"/>
    </ligand>
</feature>
<dbReference type="GO" id="GO:0005829">
    <property type="term" value="C:cytosol"/>
    <property type="evidence" value="ECO:0007669"/>
    <property type="project" value="TreeGrafter"/>
</dbReference>
<dbReference type="InterPro" id="IPR029063">
    <property type="entry name" value="SAM-dependent_MTases_sf"/>
</dbReference>
<dbReference type="Gene3D" id="3.40.50.150">
    <property type="entry name" value="Vaccinia Virus protein VP39"/>
    <property type="match status" value="1"/>
</dbReference>
<name>A0A9P4HZW0_9PEZI</name>
<keyword evidence="1" id="KW-0963">Cytoplasm</keyword>
<evidence type="ECO:0000313" key="2">
    <source>
        <dbReference type="EMBL" id="KAF2092361.1"/>
    </source>
</evidence>
<dbReference type="Proteomes" id="UP000799772">
    <property type="component" value="Unassembled WGS sequence"/>
</dbReference>
<dbReference type="InterPro" id="IPR033684">
    <property type="entry name" value="EFM6"/>
</dbReference>
<dbReference type="GO" id="GO:0016279">
    <property type="term" value="F:protein-lysine N-methyltransferase activity"/>
    <property type="evidence" value="ECO:0007669"/>
    <property type="project" value="UniProtKB-UniRule"/>
</dbReference>
<feature type="binding site" evidence="1">
    <location>
        <begin position="90"/>
        <end position="92"/>
    </location>
    <ligand>
        <name>S-adenosyl-L-methionine</name>
        <dbReference type="ChEBI" id="CHEBI:59789"/>
    </ligand>
</feature>
<keyword evidence="1" id="KW-0949">S-adenosyl-L-methionine</keyword>
<comment type="similarity">
    <text evidence="1">Belongs to the class I-like SAM-binding methyltransferase superfamily. METTL21 family. EFM6 subfamily.</text>
</comment>
<organism evidence="2 3">
    <name type="scientific">Rhizodiscina lignyota</name>
    <dbReference type="NCBI Taxonomy" id="1504668"/>
    <lineage>
        <taxon>Eukaryota</taxon>
        <taxon>Fungi</taxon>
        <taxon>Dikarya</taxon>
        <taxon>Ascomycota</taxon>
        <taxon>Pezizomycotina</taxon>
        <taxon>Dothideomycetes</taxon>
        <taxon>Pleosporomycetidae</taxon>
        <taxon>Aulographales</taxon>
        <taxon>Rhizodiscinaceae</taxon>
        <taxon>Rhizodiscina</taxon>
    </lineage>
</organism>
<comment type="caution">
    <text evidence="2">The sequence shown here is derived from an EMBL/GenBank/DDBJ whole genome shotgun (WGS) entry which is preliminary data.</text>
</comment>
<dbReference type="Pfam" id="PF10294">
    <property type="entry name" value="Methyltransf_16"/>
    <property type="match status" value="1"/>
</dbReference>
<dbReference type="GO" id="GO:0032259">
    <property type="term" value="P:methylation"/>
    <property type="evidence" value="ECO:0007669"/>
    <property type="project" value="UniProtKB-KW"/>
</dbReference>
<dbReference type="InterPro" id="IPR019410">
    <property type="entry name" value="Methyltransf_16"/>
</dbReference>
<evidence type="ECO:0000256" key="1">
    <source>
        <dbReference type="HAMAP-Rule" id="MF_03198"/>
    </source>
</evidence>
<gene>
    <name evidence="1" type="primary">EFM6</name>
    <name evidence="2" type="ORF">NA57DRAFT_82390</name>
</gene>
<dbReference type="HAMAP" id="MF_03198">
    <property type="entry name" value="Methyltr_EFM6"/>
    <property type="match status" value="1"/>
</dbReference>
<reference evidence="2" key="1">
    <citation type="journal article" date="2020" name="Stud. Mycol.">
        <title>101 Dothideomycetes genomes: a test case for predicting lifestyles and emergence of pathogens.</title>
        <authorList>
            <person name="Haridas S."/>
            <person name="Albert R."/>
            <person name="Binder M."/>
            <person name="Bloem J."/>
            <person name="Labutti K."/>
            <person name="Salamov A."/>
            <person name="Andreopoulos B."/>
            <person name="Baker S."/>
            <person name="Barry K."/>
            <person name="Bills G."/>
            <person name="Bluhm B."/>
            <person name="Cannon C."/>
            <person name="Castanera R."/>
            <person name="Culley D."/>
            <person name="Daum C."/>
            <person name="Ezra D."/>
            <person name="Gonzalez J."/>
            <person name="Henrissat B."/>
            <person name="Kuo A."/>
            <person name="Liang C."/>
            <person name="Lipzen A."/>
            <person name="Lutzoni F."/>
            <person name="Magnuson J."/>
            <person name="Mondo S."/>
            <person name="Nolan M."/>
            <person name="Ohm R."/>
            <person name="Pangilinan J."/>
            <person name="Park H.-J."/>
            <person name="Ramirez L."/>
            <person name="Alfaro M."/>
            <person name="Sun H."/>
            <person name="Tritt A."/>
            <person name="Yoshinaga Y."/>
            <person name="Zwiers L.-H."/>
            <person name="Turgeon B."/>
            <person name="Goodwin S."/>
            <person name="Spatafora J."/>
            <person name="Crous P."/>
            <person name="Grigoriev I."/>
        </authorList>
    </citation>
    <scope>NUCLEOTIDE SEQUENCE</scope>
    <source>
        <strain evidence="2">CBS 133067</strain>
    </source>
</reference>
<dbReference type="AlphaFoldDB" id="A0A9P4HZW0"/>
<dbReference type="SUPFAM" id="SSF53335">
    <property type="entry name" value="S-adenosyl-L-methionine-dependent methyltransferases"/>
    <property type="match status" value="1"/>
</dbReference>
<evidence type="ECO:0000313" key="3">
    <source>
        <dbReference type="Proteomes" id="UP000799772"/>
    </source>
</evidence>
<dbReference type="EC" id="2.1.1.-" evidence="1"/>
<proteinExistence type="inferred from homology"/>
<keyword evidence="3" id="KW-1185">Reference proteome</keyword>
<accession>A0A9P4HZW0</accession>
<keyword evidence="1" id="KW-0489">Methyltransferase</keyword>
<dbReference type="OrthoDB" id="407325at2759"/>
<dbReference type="PANTHER" id="PTHR14614:SF152">
    <property type="entry name" value="PROTEIN-LYSINE N-METHYLTRANSFERASE EFM6"/>
    <property type="match status" value="1"/>
</dbReference>